<dbReference type="PANTHER" id="PTHR13078:SF57">
    <property type="entry name" value="DEHYDRATASE, PUTATIVE (AFU_ORTHOLOGUE AFUA_5G00640)-RELATED"/>
    <property type="match status" value="1"/>
</dbReference>
<dbReference type="InterPro" id="IPR029069">
    <property type="entry name" value="HotDog_dom_sf"/>
</dbReference>
<dbReference type="GO" id="GO:0044594">
    <property type="term" value="F:17-beta-hydroxysteroid dehydrogenase (NAD+) activity"/>
    <property type="evidence" value="ECO:0007669"/>
    <property type="project" value="TreeGrafter"/>
</dbReference>
<evidence type="ECO:0000259" key="2">
    <source>
        <dbReference type="Pfam" id="PF22622"/>
    </source>
</evidence>
<dbReference type="Gene3D" id="3.10.129.10">
    <property type="entry name" value="Hotdog Thioesterase"/>
    <property type="match status" value="1"/>
</dbReference>
<dbReference type="GeneID" id="37037353"/>
<feature type="domain" description="Peroxisomal multifunctional enzyme type 2-like N-terminal" evidence="2">
    <location>
        <begin position="33"/>
        <end position="169"/>
    </location>
</feature>
<evidence type="ECO:0000313" key="4">
    <source>
        <dbReference type="Proteomes" id="UP000245783"/>
    </source>
</evidence>
<dbReference type="RefSeq" id="XP_025371535.1">
    <property type="nucleotide sequence ID" value="XM_025515483.1"/>
</dbReference>
<gene>
    <name evidence="3" type="ORF">IE81DRAFT_336654</name>
</gene>
<dbReference type="PANTHER" id="PTHR13078">
    <property type="entry name" value="PEROXISOMAL MULTIFUNCTIONAL ENZYME TYPE 2-RELATED"/>
    <property type="match status" value="1"/>
</dbReference>
<sequence length="336" mass="35919">MSQPKQAAQPAPQAGVNFDLTVGHVGETQAVSWNRRDIVLYALGIGSKETELDYVYEQSLNFRPFPTYPLVLGFKGEGSDTNVFAEMIASRGGTPGFPNLDPNTLVHGEQSIVIHEPIPAVSTPGWKLQKRTVGVHDKPSGLILEGETVLISPTGRKHATMTGASFYRGGSQGTGYSKSIGQKLPVTKPPSKPADFELQEVTTSTQAALYRLSGDYNPLHIDPSIGKKGGLPGAILHGLCSYGHAARAILRSVSPLEGQAASTDIVELKAMSARFTSPVMPGDTLKTKVWIIGKDQEEEDGKIKIAFEQEIVGGKKSLGGGYAEVIKVARTKQAKL</sequence>
<organism evidence="3 4">
    <name type="scientific">Ceraceosorus guamensis</name>
    <dbReference type="NCBI Taxonomy" id="1522189"/>
    <lineage>
        <taxon>Eukaryota</taxon>
        <taxon>Fungi</taxon>
        <taxon>Dikarya</taxon>
        <taxon>Basidiomycota</taxon>
        <taxon>Ustilaginomycotina</taxon>
        <taxon>Exobasidiomycetes</taxon>
        <taxon>Ceraceosorales</taxon>
        <taxon>Ceraceosoraceae</taxon>
        <taxon>Ceraceosorus</taxon>
    </lineage>
</organism>
<evidence type="ECO:0000313" key="3">
    <source>
        <dbReference type="EMBL" id="PWN44375.1"/>
    </source>
</evidence>
<dbReference type="InterPro" id="IPR054357">
    <property type="entry name" value="MFE-2_N"/>
</dbReference>
<keyword evidence="4" id="KW-1185">Reference proteome</keyword>
<dbReference type="STRING" id="1522189.A0A316W9N5"/>
<dbReference type="InParanoid" id="A0A316W9N5"/>
<dbReference type="InterPro" id="IPR002539">
    <property type="entry name" value="MaoC-like_dom"/>
</dbReference>
<dbReference type="Pfam" id="PF22622">
    <property type="entry name" value="MFE-2_hydrat-2_N"/>
    <property type="match status" value="1"/>
</dbReference>
<accession>A0A316W9N5</accession>
<dbReference type="GO" id="GO:0005777">
    <property type="term" value="C:peroxisome"/>
    <property type="evidence" value="ECO:0007669"/>
    <property type="project" value="TreeGrafter"/>
</dbReference>
<protein>
    <submittedName>
        <fullName evidence="3">Uncharacterized protein</fullName>
    </submittedName>
</protein>
<dbReference type="Pfam" id="PF01575">
    <property type="entry name" value="MaoC_dehydratas"/>
    <property type="match status" value="1"/>
</dbReference>
<dbReference type="EMBL" id="KZ819361">
    <property type="protein sequence ID" value="PWN44375.1"/>
    <property type="molecule type" value="Genomic_DNA"/>
</dbReference>
<dbReference type="AlphaFoldDB" id="A0A316W9N5"/>
<evidence type="ECO:0000259" key="1">
    <source>
        <dbReference type="Pfam" id="PF01575"/>
    </source>
</evidence>
<dbReference type="OrthoDB" id="60204at2759"/>
<feature type="domain" description="MaoC-like" evidence="1">
    <location>
        <begin position="188"/>
        <end position="299"/>
    </location>
</feature>
<dbReference type="GO" id="GO:0003857">
    <property type="term" value="F:(3S)-3-hydroxyacyl-CoA dehydrogenase (NAD+) activity"/>
    <property type="evidence" value="ECO:0007669"/>
    <property type="project" value="TreeGrafter"/>
</dbReference>
<proteinExistence type="predicted"/>
<dbReference type="GO" id="GO:0004300">
    <property type="term" value="F:enoyl-CoA hydratase activity"/>
    <property type="evidence" value="ECO:0007669"/>
    <property type="project" value="TreeGrafter"/>
</dbReference>
<dbReference type="GO" id="GO:0006635">
    <property type="term" value="P:fatty acid beta-oxidation"/>
    <property type="evidence" value="ECO:0007669"/>
    <property type="project" value="TreeGrafter"/>
</dbReference>
<reference evidence="3 4" key="1">
    <citation type="journal article" date="2018" name="Mol. Biol. Evol.">
        <title>Broad Genomic Sampling Reveals a Smut Pathogenic Ancestry of the Fungal Clade Ustilaginomycotina.</title>
        <authorList>
            <person name="Kijpornyongpan T."/>
            <person name="Mondo S.J."/>
            <person name="Barry K."/>
            <person name="Sandor L."/>
            <person name="Lee J."/>
            <person name="Lipzen A."/>
            <person name="Pangilinan J."/>
            <person name="LaButti K."/>
            <person name="Hainaut M."/>
            <person name="Henrissat B."/>
            <person name="Grigoriev I.V."/>
            <person name="Spatafora J.W."/>
            <person name="Aime M.C."/>
        </authorList>
    </citation>
    <scope>NUCLEOTIDE SEQUENCE [LARGE SCALE GENOMIC DNA]</scope>
    <source>
        <strain evidence="3 4">MCA 4658</strain>
    </source>
</reference>
<dbReference type="SUPFAM" id="SSF54637">
    <property type="entry name" value="Thioesterase/thiol ester dehydrase-isomerase"/>
    <property type="match status" value="2"/>
</dbReference>
<name>A0A316W9N5_9BASI</name>
<dbReference type="Proteomes" id="UP000245783">
    <property type="component" value="Unassembled WGS sequence"/>
</dbReference>